<dbReference type="Pfam" id="PF00155">
    <property type="entry name" value="Aminotran_1_2"/>
    <property type="match status" value="1"/>
</dbReference>
<evidence type="ECO:0000256" key="3">
    <source>
        <dbReference type="ARBA" id="ARBA00022576"/>
    </source>
</evidence>
<dbReference type="AlphaFoldDB" id="M0AJM1"/>
<feature type="domain" description="Aminotransferase class I/classII large" evidence="8">
    <location>
        <begin position="41"/>
        <end position="388"/>
    </location>
</feature>
<proteinExistence type="inferred from homology"/>
<keyword evidence="4 6" id="KW-0808">Transferase</keyword>
<evidence type="ECO:0000313" key="9">
    <source>
        <dbReference type="EMBL" id="ELY98087.1"/>
    </source>
</evidence>
<evidence type="ECO:0000313" key="10">
    <source>
        <dbReference type="Proteomes" id="UP000011554"/>
    </source>
</evidence>
<gene>
    <name evidence="9" type="ORF">C481_19165</name>
</gene>
<keyword evidence="5" id="KW-0663">Pyridoxal phosphate</keyword>
<dbReference type="RefSeq" id="WP_006110934.1">
    <property type="nucleotide sequence ID" value="NZ_AOIO01000040.1"/>
</dbReference>
<keyword evidence="3 6" id="KW-0032">Aminotransferase</keyword>
<dbReference type="EC" id="2.6.1.-" evidence="6"/>
<sequence length="394" mass="43762">MEREPPAGTLETADAVGSARTAGVAESVIREMTREAIDRGAINLSQGIPDEDETPPEIKAAAQEAVETDSQYTITWGLPELREAVAERYAEWKGVAYDPETEVTITSGTSEALMSTMLALAGPGDEVVYFEPVYESYIPASQFAGATAVPIDITDDLTIDVDELAAAAADARILVLNTPMNPTGKVFSREELERIEEIVFEHDLIVLTDEIYEHIVYTDDYVSPVEVGDLADRTVVCTGMSKTFSVTGWRVGFCLAPEYLSKELRKIHDYTSICAPTPFQRAGVEALSLPDSYYTELADSYERRRDLLYEGLQDAGLAPVKPDGAYYILTRYPTDEDDIEFCYRLIREAGVAAVPGSSFYTDAEEASDWIRFTFSRNEATIREAIDRLVENRWW</sequence>
<comment type="caution">
    <text evidence="9">The sequence shown here is derived from an EMBL/GenBank/DDBJ whole genome shotgun (WGS) entry which is preliminary data.</text>
</comment>
<dbReference type="Gene3D" id="3.40.640.10">
    <property type="entry name" value="Type I PLP-dependent aspartate aminotransferase-like (Major domain)"/>
    <property type="match status" value="1"/>
</dbReference>
<keyword evidence="10" id="KW-1185">Reference proteome</keyword>
<dbReference type="GO" id="GO:0005737">
    <property type="term" value="C:cytoplasm"/>
    <property type="evidence" value="ECO:0007669"/>
    <property type="project" value="TreeGrafter"/>
</dbReference>
<comment type="similarity">
    <text evidence="2 6">Belongs to the class-I pyridoxal-phosphate-dependent aminotransferase family.</text>
</comment>
<dbReference type="Gene3D" id="3.90.1150.10">
    <property type="entry name" value="Aspartate Aminotransferase, domain 1"/>
    <property type="match status" value="1"/>
</dbReference>
<dbReference type="Proteomes" id="UP000011554">
    <property type="component" value="Unassembled WGS sequence"/>
</dbReference>
<dbReference type="InterPro" id="IPR004838">
    <property type="entry name" value="NHTrfase_class1_PyrdxlP-BS"/>
</dbReference>
<name>M0AJM1_NATA1</name>
<dbReference type="InterPro" id="IPR015422">
    <property type="entry name" value="PyrdxlP-dep_Trfase_small"/>
</dbReference>
<feature type="region of interest" description="Disordered" evidence="7">
    <location>
        <begin position="1"/>
        <end position="22"/>
    </location>
</feature>
<comment type="cofactor">
    <cofactor evidence="1 6">
        <name>pyridoxal 5'-phosphate</name>
        <dbReference type="ChEBI" id="CHEBI:597326"/>
    </cofactor>
</comment>
<dbReference type="SUPFAM" id="SSF53383">
    <property type="entry name" value="PLP-dependent transferases"/>
    <property type="match status" value="1"/>
</dbReference>
<evidence type="ECO:0000256" key="7">
    <source>
        <dbReference type="SAM" id="MobiDB-lite"/>
    </source>
</evidence>
<evidence type="ECO:0000256" key="2">
    <source>
        <dbReference type="ARBA" id="ARBA00007441"/>
    </source>
</evidence>
<evidence type="ECO:0000259" key="8">
    <source>
        <dbReference type="Pfam" id="PF00155"/>
    </source>
</evidence>
<dbReference type="PANTHER" id="PTHR43807">
    <property type="entry name" value="FI04487P"/>
    <property type="match status" value="1"/>
</dbReference>
<dbReference type="InterPro" id="IPR015424">
    <property type="entry name" value="PyrdxlP-dep_Trfase"/>
</dbReference>
<dbReference type="GO" id="GO:0030170">
    <property type="term" value="F:pyridoxal phosphate binding"/>
    <property type="evidence" value="ECO:0007669"/>
    <property type="project" value="InterPro"/>
</dbReference>
<organism evidence="9 10">
    <name type="scientific">Natrialba asiatica (strain ATCC 700177 / DSM 12278 / JCM 9576 / FERM P-10747 / NBRC 102637 / 172P1)</name>
    <dbReference type="NCBI Taxonomy" id="29540"/>
    <lineage>
        <taxon>Archaea</taxon>
        <taxon>Methanobacteriati</taxon>
        <taxon>Methanobacteriota</taxon>
        <taxon>Stenosarchaea group</taxon>
        <taxon>Halobacteria</taxon>
        <taxon>Halobacteriales</taxon>
        <taxon>Natrialbaceae</taxon>
        <taxon>Natrialba</taxon>
    </lineage>
</organism>
<protein>
    <recommendedName>
        <fullName evidence="6">Aminotransferase</fullName>
        <ecNumber evidence="6">2.6.1.-</ecNumber>
    </recommendedName>
</protein>
<evidence type="ECO:0000256" key="6">
    <source>
        <dbReference type="RuleBase" id="RU000481"/>
    </source>
</evidence>
<dbReference type="GO" id="GO:0016212">
    <property type="term" value="F:kynurenine-oxoglutarate transaminase activity"/>
    <property type="evidence" value="ECO:0007669"/>
    <property type="project" value="TreeGrafter"/>
</dbReference>
<reference evidence="9 10" key="1">
    <citation type="journal article" date="2014" name="PLoS Genet.">
        <title>Phylogenetically driven sequencing of extremely halophilic archaea reveals strategies for static and dynamic osmo-response.</title>
        <authorList>
            <person name="Becker E.A."/>
            <person name="Seitzer P.M."/>
            <person name="Tritt A."/>
            <person name="Larsen D."/>
            <person name="Krusor M."/>
            <person name="Yao A.I."/>
            <person name="Wu D."/>
            <person name="Madern D."/>
            <person name="Eisen J.A."/>
            <person name="Darling A.E."/>
            <person name="Facciotti M.T."/>
        </authorList>
    </citation>
    <scope>NUCLEOTIDE SEQUENCE [LARGE SCALE GENOMIC DNA]</scope>
    <source>
        <strain evidence="9 10">DSM 12278</strain>
    </source>
</reference>
<evidence type="ECO:0000256" key="1">
    <source>
        <dbReference type="ARBA" id="ARBA00001933"/>
    </source>
</evidence>
<dbReference type="STRING" id="29540.C481_19165"/>
<dbReference type="EMBL" id="AOIO01000040">
    <property type="protein sequence ID" value="ELY98087.1"/>
    <property type="molecule type" value="Genomic_DNA"/>
</dbReference>
<dbReference type="eggNOG" id="arCOG01130">
    <property type="taxonomic scope" value="Archaea"/>
</dbReference>
<dbReference type="PROSITE" id="PS00105">
    <property type="entry name" value="AA_TRANSFER_CLASS_1"/>
    <property type="match status" value="1"/>
</dbReference>
<accession>M0AJM1</accession>
<evidence type="ECO:0000256" key="5">
    <source>
        <dbReference type="ARBA" id="ARBA00022898"/>
    </source>
</evidence>
<dbReference type="OrthoDB" id="372018at2157"/>
<dbReference type="InterPro" id="IPR004839">
    <property type="entry name" value="Aminotransferase_I/II_large"/>
</dbReference>
<dbReference type="FunFam" id="3.40.640.10:FF:000033">
    <property type="entry name" value="Aspartate aminotransferase"/>
    <property type="match status" value="1"/>
</dbReference>
<dbReference type="InterPro" id="IPR015421">
    <property type="entry name" value="PyrdxlP-dep_Trfase_major"/>
</dbReference>
<dbReference type="InterPro" id="IPR051326">
    <property type="entry name" value="Kynurenine-oxoglutarate_AT"/>
</dbReference>
<dbReference type="CDD" id="cd00609">
    <property type="entry name" value="AAT_like"/>
    <property type="match status" value="1"/>
</dbReference>
<dbReference type="PATRIC" id="fig|29540.5.peg.3905"/>
<evidence type="ECO:0000256" key="4">
    <source>
        <dbReference type="ARBA" id="ARBA00022679"/>
    </source>
</evidence>
<dbReference type="PANTHER" id="PTHR43807:SF21">
    <property type="entry name" value="AMINOTRANSFERASE"/>
    <property type="match status" value="1"/>
</dbReference>